<accession>A0AAW1DZ92</accession>
<feature type="domain" description="SUEL-type lectin" evidence="5">
    <location>
        <begin position="37"/>
        <end position="119"/>
    </location>
</feature>
<name>A0AAW1DZ92_ZOAVI</name>
<keyword evidence="4" id="KW-0732">Signal</keyword>
<feature type="domain" description="SUEL-type lectin" evidence="5">
    <location>
        <begin position="126"/>
        <end position="215"/>
    </location>
</feature>
<evidence type="ECO:0000259" key="5">
    <source>
        <dbReference type="PROSITE" id="PS50228"/>
    </source>
</evidence>
<dbReference type="CDD" id="cd22835">
    <property type="entry name" value="Gal_Rha_Lectin_SML_rpt2"/>
    <property type="match status" value="1"/>
</dbReference>
<keyword evidence="2" id="KW-0430">Lectin</keyword>
<organism evidence="6 7">
    <name type="scientific">Zoarces viviparus</name>
    <name type="common">Viviparous eelpout</name>
    <name type="synonym">Blennius viviparus</name>
    <dbReference type="NCBI Taxonomy" id="48416"/>
    <lineage>
        <taxon>Eukaryota</taxon>
        <taxon>Metazoa</taxon>
        <taxon>Chordata</taxon>
        <taxon>Craniata</taxon>
        <taxon>Vertebrata</taxon>
        <taxon>Euteleostomi</taxon>
        <taxon>Actinopterygii</taxon>
        <taxon>Neopterygii</taxon>
        <taxon>Teleostei</taxon>
        <taxon>Neoteleostei</taxon>
        <taxon>Acanthomorphata</taxon>
        <taxon>Eupercaria</taxon>
        <taxon>Perciformes</taxon>
        <taxon>Cottioidei</taxon>
        <taxon>Zoarcales</taxon>
        <taxon>Zoarcidae</taxon>
        <taxon>Zoarcinae</taxon>
        <taxon>Zoarces</taxon>
    </lineage>
</organism>
<keyword evidence="7" id="KW-1185">Reference proteome</keyword>
<dbReference type="Gene3D" id="2.60.120.740">
    <property type="match status" value="2"/>
</dbReference>
<evidence type="ECO:0000313" key="7">
    <source>
        <dbReference type="Proteomes" id="UP001488805"/>
    </source>
</evidence>
<dbReference type="CDD" id="cd22833">
    <property type="entry name" value="Gal_Rha_Lectin_CSL1-2_RBL_SML_rpt1"/>
    <property type="match status" value="1"/>
</dbReference>
<dbReference type="Proteomes" id="UP001488805">
    <property type="component" value="Unassembled WGS sequence"/>
</dbReference>
<proteinExistence type="predicted"/>
<dbReference type="AlphaFoldDB" id="A0AAW1DZ92"/>
<dbReference type="InterPro" id="IPR000922">
    <property type="entry name" value="Lectin_gal-bd_dom"/>
</dbReference>
<feature type="signal peptide" evidence="4">
    <location>
        <begin position="1"/>
        <end position="22"/>
    </location>
</feature>
<dbReference type="FunFam" id="2.60.120.740:FF:000003">
    <property type="entry name" value="Protein eva-1 homolog C"/>
    <property type="match status" value="1"/>
</dbReference>
<sequence length="225" mass="24406">MLRLSITLVLAVACVLISPYVATETAVTCNVDRVHRLTCDIGVISVQTVLYGRADKDTCNNGRPESELANTKCAQEGTTDVLKQRCDGKKVCEVSDSVFGTPDPCVGTSKYIQTTYNCIPAIRQVTCEHSLARLHCDQGQVISVLSATYGRYDHTTCIFGRPASQIENIDCSHHTNKVSESCNGRNSCSIRASNSGFGDPCAGTYKYLELAYSCQYPSTVPEVAL</sequence>
<dbReference type="PANTHER" id="PTHR46780">
    <property type="entry name" value="PROTEIN EVA-1"/>
    <property type="match status" value="1"/>
</dbReference>
<dbReference type="EMBL" id="JBCEZU010000586">
    <property type="protein sequence ID" value="KAK9515626.1"/>
    <property type="molecule type" value="Genomic_DNA"/>
</dbReference>
<evidence type="ECO:0000256" key="1">
    <source>
        <dbReference type="ARBA" id="ARBA00022546"/>
    </source>
</evidence>
<comment type="caution">
    <text evidence="6">The sequence shown here is derived from an EMBL/GenBank/DDBJ whole genome shotgun (WGS) entry which is preliminary data.</text>
</comment>
<evidence type="ECO:0000256" key="2">
    <source>
        <dbReference type="ARBA" id="ARBA00022734"/>
    </source>
</evidence>
<keyword evidence="1" id="KW-0348">Hemagglutinin</keyword>
<keyword evidence="3" id="KW-0677">Repeat</keyword>
<evidence type="ECO:0000313" key="6">
    <source>
        <dbReference type="EMBL" id="KAK9515626.1"/>
    </source>
</evidence>
<gene>
    <name evidence="6" type="ORF">VZT92_026254</name>
</gene>
<evidence type="ECO:0000256" key="3">
    <source>
        <dbReference type="ARBA" id="ARBA00022737"/>
    </source>
</evidence>
<dbReference type="Pfam" id="PF02140">
    <property type="entry name" value="SUEL_Lectin"/>
    <property type="match status" value="2"/>
</dbReference>
<dbReference type="InterPro" id="IPR043159">
    <property type="entry name" value="Lectin_gal-bd_sf"/>
</dbReference>
<protein>
    <recommendedName>
        <fullName evidence="5">SUEL-type lectin domain-containing protein</fullName>
    </recommendedName>
</protein>
<reference evidence="6 7" key="1">
    <citation type="journal article" date="2024" name="Genome Biol. Evol.">
        <title>Chromosome-level genome assembly of the viviparous eelpout Zoarces viviparus.</title>
        <authorList>
            <person name="Fuhrmann N."/>
            <person name="Brasseur M.V."/>
            <person name="Bakowski C.E."/>
            <person name="Podsiadlowski L."/>
            <person name="Prost S."/>
            <person name="Krehenwinkel H."/>
            <person name="Mayer C."/>
        </authorList>
    </citation>
    <scope>NUCLEOTIDE SEQUENCE [LARGE SCALE GENOMIC DNA]</scope>
    <source>
        <strain evidence="6">NO-MEL_2022_Ind0_liver</strain>
    </source>
</reference>
<dbReference type="PROSITE" id="PS50228">
    <property type="entry name" value="SUEL_LECTIN"/>
    <property type="match status" value="2"/>
</dbReference>
<feature type="chain" id="PRO_5043351351" description="SUEL-type lectin domain-containing protein" evidence="4">
    <location>
        <begin position="23"/>
        <end position="225"/>
    </location>
</feature>
<evidence type="ECO:0000256" key="4">
    <source>
        <dbReference type="SAM" id="SignalP"/>
    </source>
</evidence>
<dbReference type="GO" id="GO:0030246">
    <property type="term" value="F:carbohydrate binding"/>
    <property type="evidence" value="ECO:0007669"/>
    <property type="project" value="UniProtKB-KW"/>
</dbReference>